<keyword evidence="5" id="KW-1185">Reference proteome</keyword>
<feature type="compositionally biased region" description="Basic and acidic residues" evidence="2">
    <location>
        <begin position="172"/>
        <end position="184"/>
    </location>
</feature>
<dbReference type="RefSeq" id="WP_185071954.1">
    <property type="nucleotide sequence ID" value="NZ_JACHMB010000001.1"/>
</dbReference>
<dbReference type="Pfam" id="PF13581">
    <property type="entry name" value="HATPase_c_2"/>
    <property type="match status" value="1"/>
</dbReference>
<evidence type="ECO:0000256" key="2">
    <source>
        <dbReference type="SAM" id="MobiDB-lite"/>
    </source>
</evidence>
<gene>
    <name evidence="4" type="ORF">HD596_005295</name>
</gene>
<proteinExistence type="predicted"/>
<name>A0A7W9G7F2_9ACTN</name>
<dbReference type="CDD" id="cd16936">
    <property type="entry name" value="HATPase_RsbW-like"/>
    <property type="match status" value="1"/>
</dbReference>
<feature type="domain" description="Histidine kinase/HSP90-like ATPase" evidence="3">
    <location>
        <begin position="21"/>
        <end position="111"/>
    </location>
</feature>
<dbReference type="PANTHER" id="PTHR35526:SF3">
    <property type="entry name" value="ANTI-SIGMA-F FACTOR RSBW"/>
    <property type="match status" value="1"/>
</dbReference>
<reference evidence="4 5" key="1">
    <citation type="submission" date="2020-08" db="EMBL/GenBank/DDBJ databases">
        <title>Sequencing the genomes of 1000 actinobacteria strains.</title>
        <authorList>
            <person name="Klenk H.-P."/>
        </authorList>
    </citation>
    <scope>NUCLEOTIDE SEQUENCE [LARGE SCALE GENOMIC DNA]</scope>
    <source>
        <strain evidence="4 5">DSM 45507</strain>
    </source>
</reference>
<dbReference type="PANTHER" id="PTHR35526">
    <property type="entry name" value="ANTI-SIGMA-F FACTOR RSBW-RELATED"/>
    <property type="match status" value="1"/>
</dbReference>
<feature type="region of interest" description="Disordered" evidence="2">
    <location>
        <begin position="137"/>
        <end position="245"/>
    </location>
</feature>
<keyword evidence="1" id="KW-0723">Serine/threonine-protein kinase</keyword>
<keyword evidence="1" id="KW-0418">Kinase</keyword>
<dbReference type="GO" id="GO:0004674">
    <property type="term" value="F:protein serine/threonine kinase activity"/>
    <property type="evidence" value="ECO:0007669"/>
    <property type="project" value="UniProtKB-KW"/>
</dbReference>
<evidence type="ECO:0000313" key="4">
    <source>
        <dbReference type="EMBL" id="MBB5778539.1"/>
    </source>
</evidence>
<dbReference type="InterPro" id="IPR003594">
    <property type="entry name" value="HATPase_dom"/>
</dbReference>
<dbReference type="Proteomes" id="UP000579153">
    <property type="component" value="Unassembled WGS sequence"/>
</dbReference>
<evidence type="ECO:0000256" key="1">
    <source>
        <dbReference type="ARBA" id="ARBA00022527"/>
    </source>
</evidence>
<dbReference type="SUPFAM" id="SSF55874">
    <property type="entry name" value="ATPase domain of HSP90 chaperone/DNA topoisomerase II/histidine kinase"/>
    <property type="match status" value="1"/>
</dbReference>
<sequence>MKTASAEPRVIGSIRLVGIRESVSHARSEVRKWLGDDHPSVDDVVLAASELVTNALRHSDARPYDLIGLTVTAAEGMVYVEVLDPGSMFSAPHIRQEPEAVDGRGLLIIRETPRAGECESMAAGLVVPSGAPSRPSFLPLIRPLPKRSPDRSANAALAERNQSGPRAPSSHGEGEARAAEKRPAWDLPPASGRAWPPMGEPITPSLGAVSIPLGGSADRAGRRVRRVSTCGGAGFRSGSVETPCS</sequence>
<dbReference type="InterPro" id="IPR050267">
    <property type="entry name" value="Anti-sigma-factor_SerPK"/>
</dbReference>
<evidence type="ECO:0000259" key="3">
    <source>
        <dbReference type="Pfam" id="PF13581"/>
    </source>
</evidence>
<accession>A0A7W9G7F2</accession>
<dbReference type="AlphaFoldDB" id="A0A7W9G7F2"/>
<comment type="caution">
    <text evidence="4">The sequence shown here is derived from an EMBL/GenBank/DDBJ whole genome shotgun (WGS) entry which is preliminary data.</text>
</comment>
<dbReference type="InterPro" id="IPR036890">
    <property type="entry name" value="HATPase_C_sf"/>
</dbReference>
<organism evidence="4 5">
    <name type="scientific">Nonomuraea jabiensis</name>
    <dbReference type="NCBI Taxonomy" id="882448"/>
    <lineage>
        <taxon>Bacteria</taxon>
        <taxon>Bacillati</taxon>
        <taxon>Actinomycetota</taxon>
        <taxon>Actinomycetes</taxon>
        <taxon>Streptosporangiales</taxon>
        <taxon>Streptosporangiaceae</taxon>
        <taxon>Nonomuraea</taxon>
    </lineage>
</organism>
<evidence type="ECO:0000313" key="5">
    <source>
        <dbReference type="Proteomes" id="UP000579153"/>
    </source>
</evidence>
<dbReference type="EMBL" id="JACHMB010000001">
    <property type="protein sequence ID" value="MBB5778539.1"/>
    <property type="molecule type" value="Genomic_DNA"/>
</dbReference>
<keyword evidence="1" id="KW-0808">Transferase</keyword>
<protein>
    <recommendedName>
        <fullName evidence="3">Histidine kinase/HSP90-like ATPase domain-containing protein</fullName>
    </recommendedName>
</protein>
<dbReference type="Gene3D" id="3.30.565.10">
    <property type="entry name" value="Histidine kinase-like ATPase, C-terminal domain"/>
    <property type="match status" value="1"/>
</dbReference>